<gene>
    <name evidence="1" type="ORF">L1987_65179</name>
</gene>
<evidence type="ECO:0000313" key="1">
    <source>
        <dbReference type="EMBL" id="KAI3725392.1"/>
    </source>
</evidence>
<protein>
    <submittedName>
        <fullName evidence="1">Uncharacterized protein</fullName>
    </submittedName>
</protein>
<comment type="caution">
    <text evidence="1">The sequence shown here is derived from an EMBL/GenBank/DDBJ whole genome shotgun (WGS) entry which is preliminary data.</text>
</comment>
<evidence type="ECO:0000313" key="2">
    <source>
        <dbReference type="Proteomes" id="UP001056120"/>
    </source>
</evidence>
<sequence>MFASLLRQTIVVSSRSKRVVRYHIPKVKKNKKKKNQKNRLKKLGFQILVEFFESFGDDEEDDEWTVLTIRTMVHGKQRICARCLLLFCDGSNVTVLPTTYSEVAVANPRFVGASMGTSDLKIPSNDTSNKC</sequence>
<name>A0ACB9BTS8_9ASTR</name>
<dbReference type="Proteomes" id="UP001056120">
    <property type="component" value="Linkage Group LG22"/>
</dbReference>
<dbReference type="EMBL" id="CM042039">
    <property type="protein sequence ID" value="KAI3725392.1"/>
    <property type="molecule type" value="Genomic_DNA"/>
</dbReference>
<organism evidence="1 2">
    <name type="scientific">Smallanthus sonchifolius</name>
    <dbReference type="NCBI Taxonomy" id="185202"/>
    <lineage>
        <taxon>Eukaryota</taxon>
        <taxon>Viridiplantae</taxon>
        <taxon>Streptophyta</taxon>
        <taxon>Embryophyta</taxon>
        <taxon>Tracheophyta</taxon>
        <taxon>Spermatophyta</taxon>
        <taxon>Magnoliopsida</taxon>
        <taxon>eudicotyledons</taxon>
        <taxon>Gunneridae</taxon>
        <taxon>Pentapetalae</taxon>
        <taxon>asterids</taxon>
        <taxon>campanulids</taxon>
        <taxon>Asterales</taxon>
        <taxon>Asteraceae</taxon>
        <taxon>Asteroideae</taxon>
        <taxon>Heliantheae alliance</taxon>
        <taxon>Millerieae</taxon>
        <taxon>Smallanthus</taxon>
    </lineage>
</organism>
<reference evidence="2" key="1">
    <citation type="journal article" date="2022" name="Mol. Ecol. Resour.">
        <title>The genomes of chicory, endive, great burdock and yacon provide insights into Asteraceae palaeo-polyploidization history and plant inulin production.</title>
        <authorList>
            <person name="Fan W."/>
            <person name="Wang S."/>
            <person name="Wang H."/>
            <person name="Wang A."/>
            <person name="Jiang F."/>
            <person name="Liu H."/>
            <person name="Zhao H."/>
            <person name="Xu D."/>
            <person name="Zhang Y."/>
        </authorList>
    </citation>
    <scope>NUCLEOTIDE SEQUENCE [LARGE SCALE GENOMIC DNA]</scope>
    <source>
        <strain evidence="2">cv. Yunnan</strain>
    </source>
</reference>
<accession>A0ACB9BTS8</accession>
<keyword evidence="2" id="KW-1185">Reference proteome</keyword>
<reference evidence="1 2" key="2">
    <citation type="journal article" date="2022" name="Mol. Ecol. Resour.">
        <title>The genomes of chicory, endive, great burdock and yacon provide insights into Asteraceae paleo-polyploidization history and plant inulin production.</title>
        <authorList>
            <person name="Fan W."/>
            <person name="Wang S."/>
            <person name="Wang H."/>
            <person name="Wang A."/>
            <person name="Jiang F."/>
            <person name="Liu H."/>
            <person name="Zhao H."/>
            <person name="Xu D."/>
            <person name="Zhang Y."/>
        </authorList>
    </citation>
    <scope>NUCLEOTIDE SEQUENCE [LARGE SCALE GENOMIC DNA]</scope>
    <source>
        <strain evidence="2">cv. Yunnan</strain>
        <tissue evidence="1">Leaves</tissue>
    </source>
</reference>
<proteinExistence type="predicted"/>